<keyword evidence="5" id="KW-1185">Reference proteome</keyword>
<dbReference type="OrthoDB" id="4525710at2759"/>
<protein>
    <recommendedName>
        <fullName evidence="6">Transcription factor domain-containing protein</fullName>
    </recommendedName>
</protein>
<feature type="region of interest" description="Disordered" evidence="3">
    <location>
        <begin position="818"/>
        <end position="863"/>
    </location>
</feature>
<evidence type="ECO:0000256" key="3">
    <source>
        <dbReference type="SAM" id="MobiDB-lite"/>
    </source>
</evidence>
<proteinExistence type="predicted"/>
<comment type="subcellular location">
    <subcellularLocation>
        <location evidence="1">Nucleus</location>
    </subcellularLocation>
</comment>
<feature type="compositionally biased region" description="Low complexity" evidence="3">
    <location>
        <begin position="834"/>
        <end position="848"/>
    </location>
</feature>
<sequence length="946" mass="105609">MAPEPHDPITQTTTSSDRWLLTFSTFEVRFVDETVIIKRLYEVEEPEHNGPTEQSHGVNDAPITPVGVVEYYGLEQYTSPLTDDTPPIQTLCHDDRSSELELLVGNALKPSGKYYGRELQAGGLVQEQRHLFNEREAKLMRNYVENMALWADITDPHRHFEIEVPVRAMQDPVLRYAIFAFSSRHVERQRKGNEAEALQYHNHCLQLLIPTLSGTGGDLTDVVLATVAILRQHEEMEYDDNQFHLTGATRIMNTVSSFGSSGGLGEAAAWLCLREDIHVSLISQKPLRTNLESFHRSDIFLRNDDFAWAARMVFLLAKVLKCAFNQMSSPEYTALQSIAQEVEDWNARKPPSFQPLRELPRGKDVSCRFQEMWMLLPKTIRYHLFMVLGLAKSNPKAENTLFTARHSLVAWGWVIRQKADQQAAEILLREMWTRTGWDVYHSAKLGTMRCATYLGIAIALVLSPINCGSRPGSSRPHCPCDESNHAGIPARVINAETLAVRLCAGLSLSLSALIRPGICTGGLAPSDQVAKSLKGRYDRRDLRCSFADQSNPAPTLRLDLNPIGHLTIGPHCSGVDMTQMATDLEIANLNGTSCTPDTLHMGSPITRRHSHACCRDYRATEIAGSDRVQAEMQPWKPELRTSHPPPFSSFRSAFNSTSSFQFRLIGWGEINSQKNSIPALPAQWTVTSPASCRPLIESMPDNKTTSSWPVIGCHPFSSFRSLFTSAGKMDKPCTTPTSLSEPLLPNTTTNNTTTTTTITTHQPYSPSQPQQQQQPDLFASEISKPLLHSPPLSEPETPTENKTASFIWEDINPPAEYYLADKSTSTPPSPPPTYTYSQQDQQQQSPPQVKESDPTMIDTTTRSIPVSSLPGYNDVSGAVIVDYDGFPHFLSPQEEEERKMKLQRAVQEKMLGLPRQTSFEWERPLSAGSAAGWLPRYSPAKKGAQR</sequence>
<dbReference type="CDD" id="cd12148">
    <property type="entry name" value="fungal_TF_MHR"/>
    <property type="match status" value="1"/>
</dbReference>
<dbReference type="GO" id="GO:0005634">
    <property type="term" value="C:nucleus"/>
    <property type="evidence" value="ECO:0007669"/>
    <property type="project" value="UniProtKB-SubCell"/>
</dbReference>
<dbReference type="STRING" id="767770.A0A1L9N249"/>
<dbReference type="GO" id="GO:0000976">
    <property type="term" value="F:transcription cis-regulatory region binding"/>
    <property type="evidence" value="ECO:0007669"/>
    <property type="project" value="TreeGrafter"/>
</dbReference>
<dbReference type="GO" id="GO:0003700">
    <property type="term" value="F:DNA-binding transcription factor activity"/>
    <property type="evidence" value="ECO:0007669"/>
    <property type="project" value="TreeGrafter"/>
</dbReference>
<accession>A0A1L9N249</accession>
<dbReference type="GO" id="GO:0045944">
    <property type="term" value="P:positive regulation of transcription by RNA polymerase II"/>
    <property type="evidence" value="ECO:0007669"/>
    <property type="project" value="TreeGrafter"/>
</dbReference>
<evidence type="ECO:0000256" key="1">
    <source>
        <dbReference type="ARBA" id="ARBA00004123"/>
    </source>
</evidence>
<organism evidence="4 5">
    <name type="scientific">Aspergillus tubingensis (strain CBS 134.48)</name>
    <dbReference type="NCBI Taxonomy" id="767770"/>
    <lineage>
        <taxon>Eukaryota</taxon>
        <taxon>Fungi</taxon>
        <taxon>Dikarya</taxon>
        <taxon>Ascomycota</taxon>
        <taxon>Pezizomycotina</taxon>
        <taxon>Eurotiomycetes</taxon>
        <taxon>Eurotiomycetidae</taxon>
        <taxon>Eurotiales</taxon>
        <taxon>Aspergillaceae</taxon>
        <taxon>Aspergillus</taxon>
        <taxon>Aspergillus subgen. Circumdati</taxon>
    </lineage>
</organism>
<reference evidence="5" key="1">
    <citation type="journal article" date="2017" name="Genome Biol.">
        <title>Comparative genomics reveals high biological diversity and specific adaptations in the industrially and medically important fungal genus Aspergillus.</title>
        <authorList>
            <person name="de Vries R.P."/>
            <person name="Riley R."/>
            <person name="Wiebenga A."/>
            <person name="Aguilar-Osorio G."/>
            <person name="Amillis S."/>
            <person name="Uchima C.A."/>
            <person name="Anderluh G."/>
            <person name="Asadollahi M."/>
            <person name="Askin M."/>
            <person name="Barry K."/>
            <person name="Battaglia E."/>
            <person name="Bayram O."/>
            <person name="Benocci T."/>
            <person name="Braus-Stromeyer S.A."/>
            <person name="Caldana C."/>
            <person name="Canovas D."/>
            <person name="Cerqueira G.C."/>
            <person name="Chen F."/>
            <person name="Chen W."/>
            <person name="Choi C."/>
            <person name="Clum A."/>
            <person name="Dos Santos R.A."/>
            <person name="Damasio A.R."/>
            <person name="Diallinas G."/>
            <person name="Emri T."/>
            <person name="Fekete E."/>
            <person name="Flipphi M."/>
            <person name="Freyberg S."/>
            <person name="Gallo A."/>
            <person name="Gournas C."/>
            <person name="Habgood R."/>
            <person name="Hainaut M."/>
            <person name="Harispe M.L."/>
            <person name="Henrissat B."/>
            <person name="Hilden K.S."/>
            <person name="Hope R."/>
            <person name="Hossain A."/>
            <person name="Karabika E."/>
            <person name="Karaffa L."/>
            <person name="Karanyi Z."/>
            <person name="Krasevec N."/>
            <person name="Kuo A."/>
            <person name="Kusch H."/>
            <person name="LaButti K."/>
            <person name="Lagendijk E.L."/>
            <person name="Lapidus A."/>
            <person name="Levasseur A."/>
            <person name="Lindquist E."/>
            <person name="Lipzen A."/>
            <person name="Logrieco A.F."/>
            <person name="MacCabe A."/>
            <person name="Maekelae M.R."/>
            <person name="Malavazi I."/>
            <person name="Melin P."/>
            <person name="Meyer V."/>
            <person name="Mielnichuk N."/>
            <person name="Miskei M."/>
            <person name="Molnar A.P."/>
            <person name="Mule G."/>
            <person name="Ngan C.Y."/>
            <person name="Orejas M."/>
            <person name="Orosz E."/>
            <person name="Ouedraogo J.P."/>
            <person name="Overkamp K.M."/>
            <person name="Park H.-S."/>
            <person name="Perrone G."/>
            <person name="Piumi F."/>
            <person name="Punt P.J."/>
            <person name="Ram A.F."/>
            <person name="Ramon A."/>
            <person name="Rauscher S."/>
            <person name="Record E."/>
            <person name="Riano-Pachon D.M."/>
            <person name="Robert V."/>
            <person name="Roehrig J."/>
            <person name="Ruller R."/>
            <person name="Salamov A."/>
            <person name="Salih N.S."/>
            <person name="Samson R.A."/>
            <person name="Sandor E."/>
            <person name="Sanguinetti M."/>
            <person name="Schuetze T."/>
            <person name="Sepcic K."/>
            <person name="Shelest E."/>
            <person name="Sherlock G."/>
            <person name="Sophianopoulou V."/>
            <person name="Squina F.M."/>
            <person name="Sun H."/>
            <person name="Susca A."/>
            <person name="Todd R.B."/>
            <person name="Tsang A."/>
            <person name="Unkles S.E."/>
            <person name="van de Wiele N."/>
            <person name="van Rossen-Uffink D."/>
            <person name="Oliveira J.V."/>
            <person name="Vesth T.C."/>
            <person name="Visser J."/>
            <person name="Yu J.-H."/>
            <person name="Zhou M."/>
            <person name="Andersen M.R."/>
            <person name="Archer D.B."/>
            <person name="Baker S.E."/>
            <person name="Benoit I."/>
            <person name="Brakhage A.A."/>
            <person name="Braus G.H."/>
            <person name="Fischer R."/>
            <person name="Frisvad J.C."/>
            <person name="Goldman G.H."/>
            <person name="Houbraken J."/>
            <person name="Oakley B."/>
            <person name="Pocsi I."/>
            <person name="Scazzocchio C."/>
            <person name="Seiboth B."/>
            <person name="vanKuyk P.A."/>
            <person name="Wortman J."/>
            <person name="Dyer P.S."/>
            <person name="Grigoriev I.V."/>
        </authorList>
    </citation>
    <scope>NUCLEOTIDE SEQUENCE [LARGE SCALE GENOMIC DNA]</scope>
    <source>
        <strain evidence="5">CBS 134.48</strain>
    </source>
</reference>
<dbReference type="PANTHER" id="PTHR37534">
    <property type="entry name" value="TRANSCRIPTIONAL ACTIVATOR PROTEIN UGA3"/>
    <property type="match status" value="1"/>
</dbReference>
<evidence type="ECO:0000256" key="2">
    <source>
        <dbReference type="ARBA" id="ARBA00023242"/>
    </source>
</evidence>
<dbReference type="Pfam" id="PF11951">
    <property type="entry name" value="Fungal_trans_2"/>
    <property type="match status" value="1"/>
</dbReference>
<gene>
    <name evidence="4" type="ORF">ASPTUDRAFT_57120</name>
</gene>
<keyword evidence="2" id="KW-0539">Nucleus</keyword>
<feature type="compositionally biased region" description="Low complexity" evidence="3">
    <location>
        <begin position="734"/>
        <end position="775"/>
    </location>
</feature>
<dbReference type="InterPro" id="IPR021858">
    <property type="entry name" value="Fun_TF"/>
</dbReference>
<dbReference type="PANTHER" id="PTHR37534:SF25">
    <property type="entry name" value="ZN(II)2CYS6 TRANSCRIPTION FACTOR (EUROFUNG)"/>
    <property type="match status" value="1"/>
</dbReference>
<dbReference type="AlphaFoldDB" id="A0A1L9N249"/>
<dbReference type="VEuPathDB" id="FungiDB:ASPTUDRAFT_57120"/>
<dbReference type="Proteomes" id="UP000184304">
    <property type="component" value="Unassembled WGS sequence"/>
</dbReference>
<evidence type="ECO:0008006" key="6">
    <source>
        <dbReference type="Google" id="ProtNLM"/>
    </source>
</evidence>
<evidence type="ECO:0000313" key="4">
    <source>
        <dbReference type="EMBL" id="OJI83162.1"/>
    </source>
</evidence>
<feature type="region of interest" description="Disordered" evidence="3">
    <location>
        <begin position="730"/>
        <end position="775"/>
    </location>
</feature>
<name>A0A1L9N249_ASPTC</name>
<dbReference type="EMBL" id="KV878204">
    <property type="protein sequence ID" value="OJI83162.1"/>
    <property type="molecule type" value="Genomic_DNA"/>
</dbReference>
<evidence type="ECO:0000313" key="5">
    <source>
        <dbReference type="Proteomes" id="UP000184304"/>
    </source>
</evidence>